<dbReference type="InterPro" id="IPR050312">
    <property type="entry name" value="IolE/XylAMocC-like"/>
</dbReference>
<keyword evidence="2" id="KW-0413">Isomerase</keyword>
<evidence type="ECO:0000313" key="3">
    <source>
        <dbReference type="Proteomes" id="UP000248021"/>
    </source>
</evidence>
<reference evidence="2 3" key="1">
    <citation type="submission" date="2018-05" db="EMBL/GenBank/DDBJ databases">
        <title>Genomic Encyclopedia of Type Strains, Phase IV (KMG-IV): sequencing the most valuable type-strain genomes for metagenomic binning, comparative biology and taxonomic classification.</title>
        <authorList>
            <person name="Goeker M."/>
        </authorList>
    </citation>
    <scope>NUCLEOTIDE SEQUENCE [LARGE SCALE GENOMIC DNA]</scope>
    <source>
        <strain evidence="2 3">DSM 6462</strain>
    </source>
</reference>
<evidence type="ECO:0000259" key="1">
    <source>
        <dbReference type="Pfam" id="PF01261"/>
    </source>
</evidence>
<dbReference type="AlphaFoldDB" id="A0A2V3UGR0"/>
<dbReference type="PANTHER" id="PTHR12110">
    <property type="entry name" value="HYDROXYPYRUVATE ISOMERASE"/>
    <property type="match status" value="1"/>
</dbReference>
<dbReference type="InterPro" id="IPR013022">
    <property type="entry name" value="Xyl_isomerase-like_TIM-brl"/>
</dbReference>
<accession>A0A2V3UGR0</accession>
<gene>
    <name evidence="2" type="ORF">C7450_101300</name>
</gene>
<dbReference type="InterPro" id="IPR036237">
    <property type="entry name" value="Xyl_isomerase-like_sf"/>
</dbReference>
<organism evidence="2 3">
    <name type="scientific">Chelatococcus asaccharovorans</name>
    <dbReference type="NCBI Taxonomy" id="28210"/>
    <lineage>
        <taxon>Bacteria</taxon>
        <taxon>Pseudomonadati</taxon>
        <taxon>Pseudomonadota</taxon>
        <taxon>Alphaproteobacteria</taxon>
        <taxon>Hyphomicrobiales</taxon>
        <taxon>Chelatococcaceae</taxon>
        <taxon>Chelatococcus</taxon>
    </lineage>
</organism>
<sequence>MYCMTVWHPDHGDRWYDEGVRKSLQLIKEAGFTHINWNPDSGWSYVYAPSEMRFIAKIVADAGLKTYTIHAANGRNARTEWGYGPAMEMRKDIASPHKWQREAGIDLLANRVDLAAMMNAPNMVLHIDIDSFDSSGRGANEEFYGYLFESLDAIRPYCLEKKVAIAVENIFGGGIDQFVDLFERLFTRYEPEFMGLCFDSGHARVIDPDGFTLLERFRSRLIATHLHDNRGAKDDHLLPFDGVIDWAKMMSLIADSPYELPLNFETPFDRYSLKEFPFYERAMKAAVRLTDMVLDARLSNSRMVAE</sequence>
<comment type="caution">
    <text evidence="2">The sequence shown here is derived from an EMBL/GenBank/DDBJ whole genome shotgun (WGS) entry which is preliminary data.</text>
</comment>
<protein>
    <submittedName>
        <fullName evidence="2">Sugar phosphate isomerase/epimerase</fullName>
    </submittedName>
</protein>
<dbReference type="GO" id="GO:0016853">
    <property type="term" value="F:isomerase activity"/>
    <property type="evidence" value="ECO:0007669"/>
    <property type="project" value="UniProtKB-KW"/>
</dbReference>
<dbReference type="Gene3D" id="3.20.20.150">
    <property type="entry name" value="Divalent-metal-dependent TIM barrel enzymes"/>
    <property type="match status" value="1"/>
</dbReference>
<keyword evidence="3" id="KW-1185">Reference proteome</keyword>
<evidence type="ECO:0000313" key="2">
    <source>
        <dbReference type="EMBL" id="PXW64545.1"/>
    </source>
</evidence>
<dbReference type="Proteomes" id="UP000248021">
    <property type="component" value="Unassembled WGS sequence"/>
</dbReference>
<dbReference type="RefSeq" id="WP_110372615.1">
    <property type="nucleotide sequence ID" value="NZ_CAKNFM010000006.1"/>
</dbReference>
<dbReference type="OrthoDB" id="110795at2"/>
<dbReference type="Pfam" id="PF01261">
    <property type="entry name" value="AP_endonuc_2"/>
    <property type="match status" value="1"/>
</dbReference>
<feature type="domain" description="Xylose isomerase-like TIM barrel" evidence="1">
    <location>
        <begin position="24"/>
        <end position="270"/>
    </location>
</feature>
<dbReference type="PANTHER" id="PTHR12110:SF53">
    <property type="entry name" value="BLR5974 PROTEIN"/>
    <property type="match status" value="1"/>
</dbReference>
<dbReference type="SUPFAM" id="SSF51658">
    <property type="entry name" value="Xylose isomerase-like"/>
    <property type="match status" value="1"/>
</dbReference>
<dbReference type="EMBL" id="QJJK01000001">
    <property type="protein sequence ID" value="PXW64545.1"/>
    <property type="molecule type" value="Genomic_DNA"/>
</dbReference>
<proteinExistence type="predicted"/>
<name>A0A2V3UGR0_9HYPH</name>